<gene>
    <name evidence="8" type="ORF">DWZ46_11895</name>
</gene>
<organism evidence="8 9">
    <name type="scientific">Faecalibacterium prausnitzii</name>
    <dbReference type="NCBI Taxonomy" id="853"/>
    <lineage>
        <taxon>Bacteria</taxon>
        <taxon>Bacillati</taxon>
        <taxon>Bacillota</taxon>
        <taxon>Clostridia</taxon>
        <taxon>Eubacteriales</taxon>
        <taxon>Oscillospiraceae</taxon>
        <taxon>Faecalibacterium</taxon>
    </lineage>
</organism>
<evidence type="ECO:0000256" key="7">
    <source>
        <dbReference type="SAM" id="MobiDB-lite"/>
    </source>
</evidence>
<dbReference type="Gene3D" id="3.30.70.1490">
    <property type="entry name" value="Cysteine protease Prp"/>
    <property type="match status" value="1"/>
</dbReference>
<comment type="caution">
    <text evidence="8">The sequence shown here is derived from an EMBL/GenBank/DDBJ whole genome shotgun (WGS) entry which is preliminary data.</text>
</comment>
<evidence type="ECO:0000256" key="1">
    <source>
        <dbReference type="ARBA" id="ARBA00022517"/>
    </source>
</evidence>
<feature type="region of interest" description="Disordered" evidence="7">
    <location>
        <begin position="273"/>
        <end position="293"/>
    </location>
</feature>
<protein>
    <recommendedName>
        <fullName evidence="6">Ribosomal processing cysteine protease Prp</fullName>
    </recommendedName>
</protein>
<proteinExistence type="inferred from homology"/>
<sequence>MIKVNYTELDGPAGPTCRLEASGHAGYAPAGQDIVCAGASTLMQTLCALLAGEEGTKSGVWDEPDGPRLAVTAAAPQKPWVEGAFEFAKAGFALLAERYPGNVRFADLSGRGEQSMVDLQLFASEGGDAAAPSAPALSHAQAQQAIASGTMKADEGREASDVPTPTAVQEPEERPAPPERPAPLPLPPIPGLREGANTVRALHARWAAEEAMLRRDMPDFSLKQELANPEMRRLMELPGMRMGDAYRLAHYNDALRQTAQTVEQGVVERIRQRSARPAENGTSPGSAAITRADVASMTRAQREALERRAMHGVKISF</sequence>
<dbReference type="EMBL" id="QVER01000016">
    <property type="protein sequence ID" value="RGB88562.1"/>
    <property type="molecule type" value="Genomic_DNA"/>
</dbReference>
<dbReference type="Proteomes" id="UP000260991">
    <property type="component" value="Unassembled WGS sequence"/>
</dbReference>
<dbReference type="InterPro" id="IPR007422">
    <property type="entry name" value="Peptidase_Prp"/>
</dbReference>
<dbReference type="InterPro" id="IPR036764">
    <property type="entry name" value="Peptidase_Prp_sf"/>
</dbReference>
<dbReference type="Pfam" id="PF04327">
    <property type="entry name" value="Peptidase_Prp"/>
    <property type="match status" value="1"/>
</dbReference>
<evidence type="ECO:0000256" key="3">
    <source>
        <dbReference type="ARBA" id="ARBA00022801"/>
    </source>
</evidence>
<dbReference type="GO" id="GO:0006508">
    <property type="term" value="P:proteolysis"/>
    <property type="evidence" value="ECO:0007669"/>
    <property type="project" value="UniProtKB-KW"/>
</dbReference>
<dbReference type="AlphaFoldDB" id="A0A3E2U0Q0"/>
<name>A0A3E2U0Q0_9FIRM</name>
<dbReference type="CDD" id="cd16332">
    <property type="entry name" value="Prp-like"/>
    <property type="match status" value="1"/>
</dbReference>
<feature type="compositionally biased region" description="Pro residues" evidence="7">
    <location>
        <begin position="178"/>
        <end position="190"/>
    </location>
</feature>
<comment type="similarity">
    <text evidence="5">Belongs to the Prp family.</text>
</comment>
<evidence type="ECO:0000256" key="5">
    <source>
        <dbReference type="ARBA" id="ARBA00044503"/>
    </source>
</evidence>
<feature type="region of interest" description="Disordered" evidence="7">
    <location>
        <begin position="142"/>
        <end position="192"/>
    </location>
</feature>
<dbReference type="GO" id="GO:0008234">
    <property type="term" value="F:cysteine-type peptidase activity"/>
    <property type="evidence" value="ECO:0007669"/>
    <property type="project" value="UniProtKB-KW"/>
</dbReference>
<keyword evidence="3" id="KW-0378">Hydrolase</keyword>
<reference evidence="8 9" key="1">
    <citation type="submission" date="2018-08" db="EMBL/GenBank/DDBJ databases">
        <title>A genome reference for cultivated species of the human gut microbiota.</title>
        <authorList>
            <person name="Zou Y."/>
            <person name="Xue W."/>
            <person name="Luo G."/>
        </authorList>
    </citation>
    <scope>NUCLEOTIDE SEQUENCE [LARGE SCALE GENOMIC DNA]</scope>
    <source>
        <strain evidence="8 9">AF32-8AC</strain>
    </source>
</reference>
<evidence type="ECO:0000256" key="4">
    <source>
        <dbReference type="ARBA" id="ARBA00022807"/>
    </source>
</evidence>
<dbReference type="GO" id="GO:0042254">
    <property type="term" value="P:ribosome biogenesis"/>
    <property type="evidence" value="ECO:0007669"/>
    <property type="project" value="UniProtKB-KW"/>
</dbReference>
<evidence type="ECO:0000256" key="2">
    <source>
        <dbReference type="ARBA" id="ARBA00022670"/>
    </source>
</evidence>
<accession>A0A3E2U0Q0</accession>
<keyword evidence="1" id="KW-0690">Ribosome biogenesis</keyword>
<dbReference type="RefSeq" id="WP_158403660.1">
    <property type="nucleotide sequence ID" value="NZ_QVER01000016.1"/>
</dbReference>
<keyword evidence="4" id="KW-0788">Thiol protease</keyword>
<dbReference type="SUPFAM" id="SSF118010">
    <property type="entry name" value="TM1457-like"/>
    <property type="match status" value="1"/>
</dbReference>
<keyword evidence="2 8" id="KW-0645">Protease</keyword>
<evidence type="ECO:0000313" key="8">
    <source>
        <dbReference type="EMBL" id="RGB88562.1"/>
    </source>
</evidence>
<evidence type="ECO:0000256" key="6">
    <source>
        <dbReference type="ARBA" id="ARBA00044538"/>
    </source>
</evidence>
<evidence type="ECO:0000313" key="9">
    <source>
        <dbReference type="Proteomes" id="UP000260991"/>
    </source>
</evidence>